<dbReference type="InterPro" id="IPR011055">
    <property type="entry name" value="Dup_hybrid_motif"/>
</dbReference>
<gene>
    <name evidence="6" type="ORF">OS242_14065</name>
</gene>
<dbReference type="CDD" id="cd12797">
    <property type="entry name" value="M23_peptidase"/>
    <property type="match status" value="1"/>
</dbReference>
<comment type="caution">
    <text evidence="6">The sequence shown here is derived from an EMBL/GenBank/DDBJ whole genome shotgun (WGS) entry which is preliminary data.</text>
</comment>
<dbReference type="Proteomes" id="UP001208017">
    <property type="component" value="Unassembled WGS sequence"/>
</dbReference>
<sequence length="402" mass="44968">MQDRKSRSSKSWKMGLAAALVLTLAVPTTAGANIESLKQQQQQKEQELQQAREREKIARQKKEQYQQQIDLNAVEINKMLAEISAKELEIQRLQGNIFQKNQEIDQAGQELEAAQKRVEERDKLLKQRLRMMYEQGEVQYLEVLLSSTSFTDFLDRFEALQVIFEQDNVILRKNKEDREKVALLKQDLETQQQTLVAMKGEQESQKGQLDAMKEQKVALNEKLEGNKAEQERIEAEMEAQQEAAIAAIFNVRKQIDAERYKQNQPNPSKPLTGNWAWPVPASMNITSEFGDRIDPFTGVRTGHNGMDIAAATGTQVVAAQAGTVITAGWVNGFGNCIIIDHGGNLWSLYGHLVNGGINVSEGQQVVKGAPIGKVGSTGRSTGPHLHFGVYLNGQVVSPRNYL</sequence>
<protein>
    <submittedName>
        <fullName evidence="6">Peptidoglycan DD-metalloendopeptidase family protein</fullName>
    </submittedName>
</protein>
<accession>A0ABT3X5D7</accession>
<keyword evidence="2" id="KW-0175">Coiled coil</keyword>
<dbReference type="EMBL" id="JAPMLT010000008">
    <property type="protein sequence ID" value="MCX7571072.1"/>
    <property type="molecule type" value="Genomic_DNA"/>
</dbReference>
<evidence type="ECO:0000256" key="2">
    <source>
        <dbReference type="SAM" id="Coils"/>
    </source>
</evidence>
<feature type="domain" description="M23ase beta-sheet core" evidence="4">
    <location>
        <begin position="302"/>
        <end position="398"/>
    </location>
</feature>
<dbReference type="InterPro" id="IPR016047">
    <property type="entry name" value="M23ase_b-sheet_dom"/>
</dbReference>
<dbReference type="Pfam" id="PF24568">
    <property type="entry name" value="CC_PcsB"/>
    <property type="match status" value="1"/>
</dbReference>
<feature type="chain" id="PRO_5045053241" evidence="3">
    <location>
        <begin position="33"/>
        <end position="402"/>
    </location>
</feature>
<organism evidence="6 7">
    <name type="scientific">Tumebacillus lacus</name>
    <dbReference type="NCBI Taxonomy" id="2995335"/>
    <lineage>
        <taxon>Bacteria</taxon>
        <taxon>Bacillati</taxon>
        <taxon>Bacillota</taxon>
        <taxon>Bacilli</taxon>
        <taxon>Bacillales</taxon>
        <taxon>Alicyclobacillaceae</taxon>
        <taxon>Tumebacillus</taxon>
    </lineage>
</organism>
<dbReference type="InterPro" id="IPR050570">
    <property type="entry name" value="Cell_wall_metabolism_enzyme"/>
</dbReference>
<dbReference type="PANTHER" id="PTHR21666:SF289">
    <property type="entry name" value="L-ALA--D-GLU ENDOPEPTIDASE"/>
    <property type="match status" value="1"/>
</dbReference>
<keyword evidence="1 3" id="KW-0732">Signal</keyword>
<evidence type="ECO:0000313" key="7">
    <source>
        <dbReference type="Proteomes" id="UP001208017"/>
    </source>
</evidence>
<feature type="signal peptide" evidence="3">
    <location>
        <begin position="1"/>
        <end position="32"/>
    </location>
</feature>
<proteinExistence type="predicted"/>
<feature type="coiled-coil region" evidence="2">
    <location>
        <begin position="34"/>
        <end position="124"/>
    </location>
</feature>
<name>A0ABT3X5D7_9BACL</name>
<dbReference type="PANTHER" id="PTHR21666">
    <property type="entry name" value="PEPTIDASE-RELATED"/>
    <property type="match status" value="1"/>
</dbReference>
<feature type="domain" description="Peptidoglycan hydrolase PcsB coiled-coil" evidence="5">
    <location>
        <begin position="112"/>
        <end position="181"/>
    </location>
</feature>
<dbReference type="Gene3D" id="2.70.70.10">
    <property type="entry name" value="Glucose Permease (Domain IIA)"/>
    <property type="match status" value="1"/>
</dbReference>
<evidence type="ECO:0000256" key="1">
    <source>
        <dbReference type="ARBA" id="ARBA00022729"/>
    </source>
</evidence>
<dbReference type="Gene3D" id="6.10.250.3150">
    <property type="match status" value="1"/>
</dbReference>
<evidence type="ECO:0000256" key="3">
    <source>
        <dbReference type="SAM" id="SignalP"/>
    </source>
</evidence>
<dbReference type="RefSeq" id="WP_267152317.1">
    <property type="nucleotide sequence ID" value="NZ_JAPMLT010000008.1"/>
</dbReference>
<dbReference type="SUPFAM" id="SSF51261">
    <property type="entry name" value="Duplicated hybrid motif"/>
    <property type="match status" value="1"/>
</dbReference>
<keyword evidence="7" id="KW-1185">Reference proteome</keyword>
<evidence type="ECO:0000313" key="6">
    <source>
        <dbReference type="EMBL" id="MCX7571072.1"/>
    </source>
</evidence>
<dbReference type="InterPro" id="IPR057309">
    <property type="entry name" value="PcsB_CC"/>
</dbReference>
<evidence type="ECO:0000259" key="5">
    <source>
        <dbReference type="Pfam" id="PF24568"/>
    </source>
</evidence>
<dbReference type="Pfam" id="PF01551">
    <property type="entry name" value="Peptidase_M23"/>
    <property type="match status" value="1"/>
</dbReference>
<evidence type="ECO:0000259" key="4">
    <source>
        <dbReference type="Pfam" id="PF01551"/>
    </source>
</evidence>
<feature type="coiled-coil region" evidence="2">
    <location>
        <begin position="174"/>
        <end position="243"/>
    </location>
</feature>
<reference evidence="6 7" key="1">
    <citation type="submission" date="2022-11" db="EMBL/GenBank/DDBJ databases">
        <title>Study of microbial diversity in lake waters.</title>
        <authorList>
            <person name="Zhang J."/>
        </authorList>
    </citation>
    <scope>NUCLEOTIDE SEQUENCE [LARGE SCALE GENOMIC DNA]</scope>
    <source>
        <strain evidence="6 7">DT12</strain>
    </source>
</reference>